<organism evidence="2 3">
    <name type="scientific">Candidatus Zambryskibacteria bacterium CG10_big_fil_rev_8_21_14_0_10_34_34</name>
    <dbReference type="NCBI Taxonomy" id="1975114"/>
    <lineage>
        <taxon>Bacteria</taxon>
        <taxon>Candidatus Zambryskiibacteriota</taxon>
    </lineage>
</organism>
<reference evidence="2 3" key="1">
    <citation type="submission" date="2017-09" db="EMBL/GenBank/DDBJ databases">
        <title>Depth-based differentiation of microbial function through sediment-hosted aquifers and enrichment of novel symbionts in the deep terrestrial subsurface.</title>
        <authorList>
            <person name="Probst A.J."/>
            <person name="Ladd B."/>
            <person name="Jarett J.K."/>
            <person name="Geller-Mcgrath D.E."/>
            <person name="Sieber C.M."/>
            <person name="Emerson J.B."/>
            <person name="Anantharaman K."/>
            <person name="Thomas B.C."/>
            <person name="Malmstrom R."/>
            <person name="Stieglmeier M."/>
            <person name="Klingl A."/>
            <person name="Woyke T."/>
            <person name="Ryan C.M."/>
            <person name="Banfield J.F."/>
        </authorList>
    </citation>
    <scope>NUCLEOTIDE SEQUENCE [LARGE SCALE GENOMIC DNA]</scope>
    <source>
        <strain evidence="2">CG10_big_fil_rev_8_21_14_0_10_34_34</strain>
    </source>
</reference>
<dbReference type="EMBL" id="PCXM01000025">
    <property type="protein sequence ID" value="PIR40146.1"/>
    <property type="molecule type" value="Genomic_DNA"/>
</dbReference>
<proteinExistence type="predicted"/>
<feature type="region of interest" description="Disordered" evidence="1">
    <location>
        <begin position="28"/>
        <end position="66"/>
    </location>
</feature>
<protein>
    <submittedName>
        <fullName evidence="2">Uncharacterized protein</fullName>
    </submittedName>
</protein>
<dbReference type="Proteomes" id="UP000230828">
    <property type="component" value="Unassembled WGS sequence"/>
</dbReference>
<comment type="caution">
    <text evidence="2">The sequence shown here is derived from an EMBL/GenBank/DDBJ whole genome shotgun (WGS) entry which is preliminary data.</text>
</comment>
<evidence type="ECO:0000313" key="2">
    <source>
        <dbReference type="EMBL" id="PIR40146.1"/>
    </source>
</evidence>
<evidence type="ECO:0000313" key="3">
    <source>
        <dbReference type="Proteomes" id="UP000230828"/>
    </source>
</evidence>
<gene>
    <name evidence="2" type="ORF">COV33_01350</name>
</gene>
<name>A0A2H0R1L6_9BACT</name>
<evidence type="ECO:0000256" key="1">
    <source>
        <dbReference type="SAM" id="MobiDB-lite"/>
    </source>
</evidence>
<feature type="compositionally biased region" description="Acidic residues" evidence="1">
    <location>
        <begin position="56"/>
        <end position="66"/>
    </location>
</feature>
<sequence length="66" mass="7772">MIKIIKSDCVYIVRIKSKFNFMYDEKEVDELNEVDEYEEETGDEEEEDGVVKKAEGEEDEEDDGDE</sequence>
<accession>A0A2H0R1L6</accession>
<dbReference type="AlphaFoldDB" id="A0A2H0R1L6"/>
<feature type="compositionally biased region" description="Acidic residues" evidence="1">
    <location>
        <begin position="28"/>
        <end position="48"/>
    </location>
</feature>